<evidence type="ECO:0000313" key="3">
    <source>
        <dbReference type="Proteomes" id="UP001175226"/>
    </source>
</evidence>
<feature type="region of interest" description="Disordered" evidence="1">
    <location>
        <begin position="1"/>
        <end position="150"/>
    </location>
</feature>
<name>A0AA39I044_9AGAR</name>
<feature type="compositionally biased region" description="Basic and acidic residues" evidence="1">
    <location>
        <begin position="16"/>
        <end position="28"/>
    </location>
</feature>
<evidence type="ECO:0000256" key="1">
    <source>
        <dbReference type="SAM" id="MobiDB-lite"/>
    </source>
</evidence>
<dbReference type="AlphaFoldDB" id="A0AA39I044"/>
<gene>
    <name evidence="2" type="ORF">EV421DRAFT_1918159</name>
</gene>
<comment type="caution">
    <text evidence="2">The sequence shown here is derived from an EMBL/GenBank/DDBJ whole genome shotgun (WGS) entry which is preliminary data.</text>
</comment>
<dbReference type="Proteomes" id="UP001175226">
    <property type="component" value="Unassembled WGS sequence"/>
</dbReference>
<evidence type="ECO:0000313" key="2">
    <source>
        <dbReference type="EMBL" id="KAK0414404.1"/>
    </source>
</evidence>
<sequence>MPPDSDAVTDPLIIDGKCKQKESEHARLGGEQPDDSSLTTSLPSSIRQATKKVRRTVKKAGTALAKAGTVAKNLTQHKKTLKSVTSPGPKINDPASAPHADADNNSLPSLQPFQDDEDDDTTQLATKNSENSDGHEDMDAAPGADTSEATEEARLEKLIKLWKAPIYAFFAPVPDIAYDNDNRVYHVFQCLNCPHKISRYPDMADVGSTDALRCHI</sequence>
<accession>A0AA39I044</accession>
<keyword evidence="3" id="KW-1185">Reference proteome</keyword>
<dbReference type="EMBL" id="JAUEPT010000829">
    <property type="protein sequence ID" value="KAK0414404.1"/>
    <property type="molecule type" value="Genomic_DNA"/>
</dbReference>
<reference evidence="2" key="1">
    <citation type="submission" date="2023-06" db="EMBL/GenBank/DDBJ databases">
        <authorList>
            <consortium name="Lawrence Berkeley National Laboratory"/>
            <person name="Ahrendt S."/>
            <person name="Sahu N."/>
            <person name="Indic B."/>
            <person name="Wong-Bajracharya J."/>
            <person name="Merenyi Z."/>
            <person name="Ke H.-M."/>
            <person name="Monk M."/>
            <person name="Kocsube S."/>
            <person name="Drula E."/>
            <person name="Lipzen A."/>
            <person name="Balint B."/>
            <person name="Henrissat B."/>
            <person name="Andreopoulos B."/>
            <person name="Martin F.M."/>
            <person name="Harder C.B."/>
            <person name="Rigling D."/>
            <person name="Ford K.L."/>
            <person name="Foster G.D."/>
            <person name="Pangilinan J."/>
            <person name="Papanicolaou A."/>
            <person name="Barry K."/>
            <person name="LaButti K."/>
            <person name="Viragh M."/>
            <person name="Koriabine M."/>
            <person name="Yan M."/>
            <person name="Riley R."/>
            <person name="Champramary S."/>
            <person name="Plett K.L."/>
            <person name="Tsai I.J."/>
            <person name="Slot J."/>
            <person name="Sipos G."/>
            <person name="Plett J."/>
            <person name="Nagy L.G."/>
            <person name="Grigoriev I.V."/>
        </authorList>
    </citation>
    <scope>NUCLEOTIDE SEQUENCE</scope>
    <source>
        <strain evidence="2">FPL87.14</strain>
    </source>
</reference>
<proteinExistence type="predicted"/>
<feature type="compositionally biased region" description="Basic residues" evidence="1">
    <location>
        <begin position="49"/>
        <end position="58"/>
    </location>
</feature>
<protein>
    <submittedName>
        <fullName evidence="2">Uncharacterized protein</fullName>
    </submittedName>
</protein>
<organism evidence="2 3">
    <name type="scientific">Armillaria borealis</name>
    <dbReference type="NCBI Taxonomy" id="47425"/>
    <lineage>
        <taxon>Eukaryota</taxon>
        <taxon>Fungi</taxon>
        <taxon>Dikarya</taxon>
        <taxon>Basidiomycota</taxon>
        <taxon>Agaricomycotina</taxon>
        <taxon>Agaricomycetes</taxon>
        <taxon>Agaricomycetidae</taxon>
        <taxon>Agaricales</taxon>
        <taxon>Marasmiineae</taxon>
        <taxon>Physalacriaceae</taxon>
        <taxon>Armillaria</taxon>
    </lineage>
</organism>
<feature type="compositionally biased region" description="Low complexity" evidence="1">
    <location>
        <begin position="35"/>
        <end position="45"/>
    </location>
</feature>
<feature type="compositionally biased region" description="Polar residues" evidence="1">
    <location>
        <begin position="103"/>
        <end position="112"/>
    </location>
</feature>
<feature type="compositionally biased region" description="Low complexity" evidence="1">
    <location>
        <begin position="59"/>
        <end position="72"/>
    </location>
</feature>